<feature type="compositionally biased region" description="Basic and acidic residues" evidence="1">
    <location>
        <begin position="479"/>
        <end position="491"/>
    </location>
</feature>
<dbReference type="PANTHER" id="PTHR46467:SF1">
    <property type="entry name" value="TETHER CONTAINING UBX DOMAIN FOR GLUT4"/>
    <property type="match status" value="1"/>
</dbReference>
<feature type="domain" description="TUG ubiquitin-like" evidence="2">
    <location>
        <begin position="8"/>
        <end position="71"/>
    </location>
</feature>
<dbReference type="InterPro" id="IPR021569">
    <property type="entry name" value="TUG-UBL1"/>
</dbReference>
<dbReference type="SUPFAM" id="SSF54236">
    <property type="entry name" value="Ubiquitin-like"/>
    <property type="match status" value="1"/>
</dbReference>
<evidence type="ECO:0000313" key="3">
    <source>
        <dbReference type="EMBL" id="KAF4453405.1"/>
    </source>
</evidence>
<dbReference type="OrthoDB" id="440781at2759"/>
<dbReference type="CDD" id="cd16105">
    <property type="entry name" value="Ubl_ASPSCR1_like"/>
    <property type="match status" value="1"/>
</dbReference>
<dbReference type="GO" id="GO:0006886">
    <property type="term" value="P:intracellular protein transport"/>
    <property type="evidence" value="ECO:0007669"/>
    <property type="project" value="TreeGrafter"/>
</dbReference>
<dbReference type="AlphaFoldDB" id="A0A8H4NZE4"/>
<evidence type="ECO:0000313" key="4">
    <source>
        <dbReference type="Proteomes" id="UP000605986"/>
    </source>
</evidence>
<dbReference type="GO" id="GO:0012506">
    <property type="term" value="C:vesicle membrane"/>
    <property type="evidence" value="ECO:0007669"/>
    <property type="project" value="TreeGrafter"/>
</dbReference>
<evidence type="ECO:0000259" key="2">
    <source>
        <dbReference type="Pfam" id="PF11470"/>
    </source>
</evidence>
<protein>
    <recommendedName>
        <fullName evidence="2">TUG ubiquitin-like domain-containing protein</fullName>
    </recommendedName>
</protein>
<keyword evidence="4" id="KW-1185">Reference proteome</keyword>
<dbReference type="EMBL" id="JAADJG010000154">
    <property type="protein sequence ID" value="KAF4453405.1"/>
    <property type="molecule type" value="Genomic_DNA"/>
</dbReference>
<dbReference type="Pfam" id="PF11470">
    <property type="entry name" value="TUG-UBL1"/>
    <property type="match status" value="1"/>
</dbReference>
<reference evidence="3" key="1">
    <citation type="submission" date="2020-01" db="EMBL/GenBank/DDBJ databases">
        <title>Identification and distribution of gene clusters putatively required for synthesis of sphingolipid metabolism inhibitors in phylogenetically diverse species of the filamentous fungus Fusarium.</title>
        <authorList>
            <person name="Kim H.-S."/>
            <person name="Busman M."/>
            <person name="Brown D.W."/>
            <person name="Divon H."/>
            <person name="Uhlig S."/>
            <person name="Proctor R.H."/>
        </authorList>
    </citation>
    <scope>NUCLEOTIDE SEQUENCE</scope>
    <source>
        <strain evidence="3">NRRL 53441</strain>
    </source>
</reference>
<dbReference type="GO" id="GO:0005737">
    <property type="term" value="C:cytoplasm"/>
    <property type="evidence" value="ECO:0007669"/>
    <property type="project" value="TreeGrafter"/>
</dbReference>
<organism evidence="3 4">
    <name type="scientific">Fusarium austroafricanum</name>
    <dbReference type="NCBI Taxonomy" id="2364996"/>
    <lineage>
        <taxon>Eukaryota</taxon>
        <taxon>Fungi</taxon>
        <taxon>Dikarya</taxon>
        <taxon>Ascomycota</taxon>
        <taxon>Pezizomycotina</taxon>
        <taxon>Sordariomycetes</taxon>
        <taxon>Hypocreomycetidae</taxon>
        <taxon>Hypocreales</taxon>
        <taxon>Nectriaceae</taxon>
        <taxon>Fusarium</taxon>
        <taxon>Fusarium concolor species complex</taxon>
    </lineage>
</organism>
<evidence type="ECO:0000256" key="1">
    <source>
        <dbReference type="SAM" id="MobiDB-lite"/>
    </source>
</evidence>
<feature type="compositionally biased region" description="Low complexity" evidence="1">
    <location>
        <begin position="220"/>
        <end position="230"/>
    </location>
</feature>
<name>A0A8H4NZE4_9HYPO</name>
<dbReference type="PANTHER" id="PTHR46467">
    <property type="entry name" value="TETHER CONTAINING UBX DOMAIN FOR GLUT4"/>
    <property type="match status" value="1"/>
</dbReference>
<dbReference type="GO" id="GO:0005634">
    <property type="term" value="C:nucleus"/>
    <property type="evidence" value="ECO:0007669"/>
    <property type="project" value="TreeGrafter"/>
</dbReference>
<dbReference type="Proteomes" id="UP000605986">
    <property type="component" value="Unassembled WGS sequence"/>
</dbReference>
<dbReference type="Gene3D" id="3.10.20.90">
    <property type="entry name" value="Phosphatidylinositol 3-kinase Catalytic Subunit, Chain A, domain 1"/>
    <property type="match status" value="1"/>
</dbReference>
<comment type="caution">
    <text evidence="3">The sequence shown here is derived from an EMBL/GenBank/DDBJ whole genome shotgun (WGS) entry which is preliminary data.</text>
</comment>
<dbReference type="InterPro" id="IPR029071">
    <property type="entry name" value="Ubiquitin-like_domsf"/>
</dbReference>
<gene>
    <name evidence="3" type="ORF">F53441_3937</name>
</gene>
<accession>A0A8H4NZE4</accession>
<feature type="region of interest" description="Disordered" evidence="1">
    <location>
        <begin position="211"/>
        <end position="281"/>
    </location>
</feature>
<feature type="compositionally biased region" description="Basic residues" evidence="1">
    <location>
        <begin position="492"/>
        <end position="503"/>
    </location>
</feature>
<proteinExistence type="predicted"/>
<sequence>MATNVVVIATDLRRATIKVNPGTYLIDVLEEACRRLNLSSDKYLVKHRQRTIDLSVPFRTSGLTPGAKLELVQKSKTPSAIQVGLQVPPPEGREIPGGRLVQKFPSDLTIWKVLRQFESGEASNGRNINITGRGIAQMSGDSGSGSGQLYYESPVLNIMGRELSSFTDFQKTLSQLGYNSGSVLIRLTYRQTEKTLYDAMTEIGQFFKDTGDEEQKVEEPAASVEPAPAEETQKQEEQAPQETADSKTDQAQDPVLTQEEVEEPKPAMEDNMDIDSSGTNDPLAPVNVFLAPSGSTPAAALAPTTDADFAPTIAHAQLHQARLQEDSRNKRLLSDRELEEKAAVEAARINAIRSVLVKVRFPDNTSSDWELNPIHTGQFLYDAVRHVMAHNGQPFHLVLPGTKIVIKDDPSPSNGLIKAYKLSGRTLINLVWDNTVPPTVRKEPFLKANIAQQGRQVKVPEPITSNEKDEDIPAAQPAETEKGESSGEKIGKKIPKWLKLGKK</sequence>
<feature type="region of interest" description="Disordered" evidence="1">
    <location>
        <begin position="456"/>
        <end position="503"/>
    </location>
</feature>